<feature type="coiled-coil region" evidence="1">
    <location>
        <begin position="166"/>
        <end position="193"/>
    </location>
</feature>
<evidence type="ECO:0000256" key="1">
    <source>
        <dbReference type="SAM" id="Coils"/>
    </source>
</evidence>
<dbReference type="GeneID" id="94551793"/>
<dbReference type="RefSeq" id="WP_166061763.1">
    <property type="nucleotide sequence ID" value="NZ_CP049889.1"/>
</dbReference>
<sequence length="265" mass="30149">MNRIFGRITVLLTSMLILVGCSLSDSSSNKIEIIENAATKNTELNSARFETSLSREHMGDQYTETSEGTFIKLADGTYNWYEKNFFNDEQSVEMTQLDGKEYVKVNNGENSESPWGESETLQTSLSDVLRSLFGINLVEADVDEVSVHTETDKTRYTITTTTNYPERIKSETLQALQKRLEALKQENTQKEFIQGMEAQIQLIEETQYLDNILTYEIDKEGFLTDFTYKATVSQKNGAYFNFVTSTSITEYNLSDTSHLLPSIDD</sequence>
<accession>A0A6G7WET7</accession>
<name>A0A6G7WET7_9LACT</name>
<protein>
    <recommendedName>
        <fullName evidence="4">Lipoprotein</fullName>
    </recommendedName>
</protein>
<gene>
    <name evidence="2" type="ORF">G7058_00800</name>
</gene>
<evidence type="ECO:0000313" key="3">
    <source>
        <dbReference type="Proteomes" id="UP000501830"/>
    </source>
</evidence>
<keyword evidence="3" id="KW-1185">Reference proteome</keyword>
<evidence type="ECO:0000313" key="2">
    <source>
        <dbReference type="EMBL" id="QIK50727.1"/>
    </source>
</evidence>
<evidence type="ECO:0008006" key="4">
    <source>
        <dbReference type="Google" id="ProtNLM"/>
    </source>
</evidence>
<organism evidence="2 3">
    <name type="scientific">Jeotgalibaca porci</name>
    <dbReference type="NCBI Taxonomy" id="1868793"/>
    <lineage>
        <taxon>Bacteria</taxon>
        <taxon>Bacillati</taxon>
        <taxon>Bacillota</taxon>
        <taxon>Bacilli</taxon>
        <taxon>Lactobacillales</taxon>
        <taxon>Carnobacteriaceae</taxon>
        <taxon>Jeotgalibaca</taxon>
    </lineage>
</organism>
<dbReference type="Proteomes" id="UP000501830">
    <property type="component" value="Chromosome"/>
</dbReference>
<keyword evidence="1" id="KW-0175">Coiled coil</keyword>
<dbReference type="EMBL" id="CP049889">
    <property type="protein sequence ID" value="QIK50727.1"/>
    <property type="molecule type" value="Genomic_DNA"/>
</dbReference>
<proteinExistence type="predicted"/>
<dbReference type="PROSITE" id="PS51257">
    <property type="entry name" value="PROKAR_LIPOPROTEIN"/>
    <property type="match status" value="1"/>
</dbReference>
<reference evidence="2 3" key="1">
    <citation type="journal article" date="2017" name="Int. J. Syst. Evol. Microbiol.">
        <title>Jeotgalibaca porci sp. nov. and Jeotgalibaca arthritidis sp. nov., isolated from pigs, and emended description of the genus Jeotgalibaca.</title>
        <authorList>
            <person name="Zamora L."/>
            <person name="Perez-Sancho M."/>
            <person name="Dominguez L."/>
            <person name="Fernandez-Garayzabal J.F."/>
            <person name="Vela A.I."/>
        </authorList>
    </citation>
    <scope>NUCLEOTIDE SEQUENCE [LARGE SCALE GENOMIC DNA]</scope>
    <source>
        <strain evidence="2 3">CCUG 69148</strain>
    </source>
</reference>
<dbReference type="AlphaFoldDB" id="A0A6G7WET7"/>
<dbReference type="KEGG" id="jpo:G7058_00800"/>